<comment type="caution">
    <text evidence="3">The sequence shown here is derived from an EMBL/GenBank/DDBJ whole genome shotgun (WGS) entry which is preliminary data.</text>
</comment>
<protein>
    <submittedName>
        <fullName evidence="3">Thioredoxin family protein</fullName>
    </submittedName>
</protein>
<dbReference type="CDD" id="cd02947">
    <property type="entry name" value="TRX_family"/>
    <property type="match status" value="1"/>
</dbReference>
<dbReference type="InterPro" id="IPR013766">
    <property type="entry name" value="Thioredoxin_domain"/>
</dbReference>
<accession>A0A7Y6M7M3</accession>
<dbReference type="Gene3D" id="3.40.30.10">
    <property type="entry name" value="Glutaredoxin"/>
    <property type="match status" value="1"/>
</dbReference>
<dbReference type="Proteomes" id="UP000586042">
    <property type="component" value="Unassembled WGS sequence"/>
</dbReference>
<reference evidence="3 4" key="1">
    <citation type="submission" date="2020-06" db="EMBL/GenBank/DDBJ databases">
        <title>Nonomuraea sp. SMC257, a novel actinomycete isolated from soil.</title>
        <authorList>
            <person name="Chanama M."/>
        </authorList>
    </citation>
    <scope>NUCLEOTIDE SEQUENCE [LARGE SCALE GENOMIC DNA]</scope>
    <source>
        <strain evidence="3 4">SMC257</strain>
    </source>
</reference>
<keyword evidence="4" id="KW-1185">Reference proteome</keyword>
<dbReference type="SUPFAM" id="SSF52833">
    <property type="entry name" value="Thioredoxin-like"/>
    <property type="match status" value="1"/>
</dbReference>
<name>A0A7Y6M7M3_9ACTN</name>
<evidence type="ECO:0000259" key="2">
    <source>
        <dbReference type="Pfam" id="PF00085"/>
    </source>
</evidence>
<sequence>MTGVWVVLATLALGTGIGVVRLRRDGRMRDMSGDQAGDGRDDRLTADVLGVPLGPRATLVQFSTAFCQPCRATRRVLADVSALVPGVAHVEIDAESRLDLVRELDILRTPTVLVLDSSGNIVKRGSGQPRKADVLTALAAAVPPAESRPETSASQEPDEM</sequence>
<gene>
    <name evidence="3" type="ORF">HTZ77_43295</name>
</gene>
<evidence type="ECO:0000256" key="1">
    <source>
        <dbReference type="SAM" id="MobiDB-lite"/>
    </source>
</evidence>
<organism evidence="3 4">
    <name type="scientific">Nonomuraea montanisoli</name>
    <dbReference type="NCBI Taxonomy" id="2741721"/>
    <lineage>
        <taxon>Bacteria</taxon>
        <taxon>Bacillati</taxon>
        <taxon>Actinomycetota</taxon>
        <taxon>Actinomycetes</taxon>
        <taxon>Streptosporangiales</taxon>
        <taxon>Streptosporangiaceae</taxon>
        <taxon>Nonomuraea</taxon>
    </lineage>
</organism>
<feature type="compositionally biased region" description="Polar residues" evidence="1">
    <location>
        <begin position="150"/>
        <end position="160"/>
    </location>
</feature>
<feature type="domain" description="Thioredoxin" evidence="2">
    <location>
        <begin position="57"/>
        <end position="135"/>
    </location>
</feature>
<dbReference type="RefSeq" id="WP_175595622.1">
    <property type="nucleotide sequence ID" value="NZ_JABWGN010000028.1"/>
</dbReference>
<dbReference type="InterPro" id="IPR036249">
    <property type="entry name" value="Thioredoxin-like_sf"/>
</dbReference>
<dbReference type="EMBL" id="JABWGN010000028">
    <property type="protein sequence ID" value="NUW38178.1"/>
    <property type="molecule type" value="Genomic_DNA"/>
</dbReference>
<evidence type="ECO:0000313" key="3">
    <source>
        <dbReference type="EMBL" id="NUW38178.1"/>
    </source>
</evidence>
<dbReference type="Pfam" id="PF00085">
    <property type="entry name" value="Thioredoxin"/>
    <property type="match status" value="1"/>
</dbReference>
<feature type="region of interest" description="Disordered" evidence="1">
    <location>
        <begin position="140"/>
        <end position="160"/>
    </location>
</feature>
<proteinExistence type="predicted"/>
<dbReference type="AlphaFoldDB" id="A0A7Y6M7M3"/>
<evidence type="ECO:0000313" key="4">
    <source>
        <dbReference type="Proteomes" id="UP000586042"/>
    </source>
</evidence>